<dbReference type="CDD" id="cd00160">
    <property type="entry name" value="RhoGEF"/>
    <property type="match status" value="1"/>
</dbReference>
<dbReference type="NCBIfam" id="TIGR00335">
    <property type="entry name" value="primase_sml"/>
    <property type="match status" value="1"/>
</dbReference>
<feature type="compositionally biased region" description="Low complexity" evidence="13">
    <location>
        <begin position="585"/>
        <end position="594"/>
    </location>
</feature>
<dbReference type="InterPro" id="IPR035899">
    <property type="entry name" value="DBL_dom_sf"/>
</dbReference>
<dbReference type="Proteomes" id="UP001458880">
    <property type="component" value="Unassembled WGS sequence"/>
</dbReference>
<feature type="domain" description="DH" evidence="15">
    <location>
        <begin position="874"/>
        <end position="1057"/>
    </location>
</feature>
<dbReference type="InterPro" id="IPR002755">
    <property type="entry name" value="DNA_primase_S"/>
</dbReference>
<dbReference type="GO" id="GO:0003899">
    <property type="term" value="F:DNA-directed RNA polymerase activity"/>
    <property type="evidence" value="ECO:0007669"/>
    <property type="project" value="InterPro"/>
</dbReference>
<comment type="similarity">
    <text evidence="1">Belongs to the eukaryotic-type primase small subunit family.</text>
</comment>
<dbReference type="InterPro" id="IPR047270">
    <property type="entry name" value="PH_ephexin"/>
</dbReference>
<name>A0AAW1JXH9_POPJA</name>
<feature type="compositionally biased region" description="Basic and acidic residues" evidence="13">
    <location>
        <begin position="559"/>
        <end position="577"/>
    </location>
</feature>
<evidence type="ECO:0000256" key="10">
    <source>
        <dbReference type="ARBA" id="ARBA00022833"/>
    </source>
</evidence>
<dbReference type="Gene3D" id="2.30.30.40">
    <property type="entry name" value="SH3 Domains"/>
    <property type="match status" value="1"/>
</dbReference>
<dbReference type="PRINTS" id="PR00452">
    <property type="entry name" value="SH3DOMAIN"/>
</dbReference>
<comment type="caution">
    <text evidence="16">The sequence shown here is derived from an EMBL/GenBank/DDBJ whole genome shotgun (WGS) entry which is preliminary data.</text>
</comment>
<feature type="region of interest" description="Disordered" evidence="13">
    <location>
        <begin position="716"/>
        <end position="743"/>
    </location>
</feature>
<dbReference type="GO" id="GO:0005085">
    <property type="term" value="F:guanyl-nucleotide exchange factor activity"/>
    <property type="evidence" value="ECO:0007669"/>
    <property type="project" value="InterPro"/>
</dbReference>
<evidence type="ECO:0000259" key="14">
    <source>
        <dbReference type="PROSITE" id="PS50002"/>
    </source>
</evidence>
<dbReference type="InterPro" id="IPR047271">
    <property type="entry name" value="Ephexin-like"/>
</dbReference>
<evidence type="ECO:0000259" key="15">
    <source>
        <dbReference type="PROSITE" id="PS50010"/>
    </source>
</evidence>
<dbReference type="SMART" id="SM00325">
    <property type="entry name" value="RhoGEF"/>
    <property type="match status" value="1"/>
</dbReference>
<gene>
    <name evidence="16" type="ORF">QE152_g26357</name>
</gene>
<keyword evidence="3 12" id="KW-0728">SH3 domain</keyword>
<dbReference type="InterPro" id="IPR000219">
    <property type="entry name" value="DH_dom"/>
</dbReference>
<keyword evidence="8" id="KW-0235">DNA replication</keyword>
<dbReference type="GO" id="GO:0006269">
    <property type="term" value="P:DNA replication, synthesis of primer"/>
    <property type="evidence" value="ECO:0007669"/>
    <property type="project" value="UniProtKB-KW"/>
</dbReference>
<feature type="compositionally biased region" description="Polar residues" evidence="13">
    <location>
        <begin position="717"/>
        <end position="737"/>
    </location>
</feature>
<keyword evidence="6" id="KW-0808">Transferase</keyword>
<dbReference type="EMBL" id="JASPKY010000300">
    <property type="protein sequence ID" value="KAK9709883.1"/>
    <property type="molecule type" value="Genomic_DNA"/>
</dbReference>
<dbReference type="PROSITE" id="PS50002">
    <property type="entry name" value="SH3"/>
    <property type="match status" value="1"/>
</dbReference>
<sequence length="1315" mass="150760">MSLQSFRKRALSSFSGKKKDTSLKPLPPPRSLPTTFRKPRKNVGDVVFISSTSKVYFEFRDDNYNYACIRRQNVRLTNEAVGNKCESIYVNILDSDNRGNTAKFKNKFYIGALESQEKKNPVKIDVGAVYNTFPKDYKRSREFAPQERELVFDIDMTDYDDIRTCCSGADVCNKCWKFMAIACKILDAALRQDFGYEHLLWVFSGRRGIHCWVCDKEARMLDDTARSSVAEYLQIIKGGAQQAKKVSLPWDNIHCSVKRALKIVEPTFVDFIIKEQNVLGTNSGVRNFLSIIDSKIKGNIEEVMYKVTTSEERWDAFVTEFDYMLRKQEIPKNLKNLKEEIMLQYTYPRLDINVSRGVNHLLKAPFCVHPKSGKISIPINPKLIDKFDPSKVPNISLLVDEINEYDAHTKKQEEELGDSQDIAIARVRDYRKTSLLKSVNTFEEFVSGLERNCNAKADTDHHYESVPEGYTESHYAAESFDSDYDVSESRINAPYNNIDITNTQLPDTPNNPTNVLDRLSTAGKNLRRLFSKNDLTKSLGRIAKRKSRTDLDNPNNSLDRGKARSSTKLDRRDDSSATHRNSLTSQDSNSDQNSIDTVYEKQKLKPKAKSTFYLTETIDISSNTDKGDCDRAKNNLSPVNEKTRNVKTSPVRPSVPPPPLPKSVYVDDAAATKADSRRSTSWYVESGLFKNSDNISNNKHKRLTASWYAEIGLYQSGPRSTPSTSSAENSGSGISNRNELDEVNYENSEEYHNLRNETEYNNSMDSFSSNETKMDNSSAVLSEDMQHILQEEPLYQFYNAAIVESICHEGTDWDSDGYEEITKNEGTEKQPRPSAMDLISTNGSNISLSRTLWCEIPEVKHSDVFKTLSIEQKKLQEAKFEMMTSEASYLNSLNVLMKHFMQNIYKCKTGSKEDMDILFGKIPQVRNCSEKLLLDLEKCWQDNILLQNICNIIHKHAEENFSVYVSYVENQVLLESTLKKLKESAEFRETLQRLETSMDCQALTLSSFLMLPMQRITRWPLLLDAVLKRLSSNEPEYLACQCALTTINKIANQCNEAARTKEREAEMKTIAHKIDFGAFKPPFNLTSEGRWLIKSGPVTQLLARGDDGKLTFGKKLIKKPLFIFLFNDLFIVSKFQASEDNYLVLHYCARNMIEVNVEMAPNLPVKDTNNLIFLTILENQQEKLVEILFSCNSTTDKERWFNALAPAKSDDPDETLYERWDCPQVTVIYNYNSHQPDELNIAKGDIIYVVRKMSDGWYYGERLRDSECGWFPANYVVEIVNPHVRARNLRQRYRLLAFTQNYFNCLQNNCQKFLL</sequence>
<dbReference type="InterPro" id="IPR001452">
    <property type="entry name" value="SH3_domain"/>
</dbReference>
<evidence type="ECO:0000256" key="12">
    <source>
        <dbReference type="PROSITE-ProRule" id="PRU00192"/>
    </source>
</evidence>
<dbReference type="Gene3D" id="3.90.920.10">
    <property type="entry name" value="DNA primase, PRIM domain"/>
    <property type="match status" value="1"/>
</dbReference>
<dbReference type="CDD" id="cd11793">
    <property type="entry name" value="SH3_ephexin1_like"/>
    <property type="match status" value="1"/>
</dbReference>
<evidence type="ECO:0000256" key="8">
    <source>
        <dbReference type="ARBA" id="ARBA00022705"/>
    </source>
</evidence>
<evidence type="ECO:0000256" key="1">
    <source>
        <dbReference type="ARBA" id="ARBA00009762"/>
    </source>
</evidence>
<feature type="region of interest" description="Disordered" evidence="13">
    <location>
        <begin position="541"/>
        <end position="601"/>
    </location>
</feature>
<proteinExistence type="inferred from homology"/>
<dbReference type="InterPro" id="IPR001849">
    <property type="entry name" value="PH_domain"/>
</dbReference>
<dbReference type="Pfam" id="PF00621">
    <property type="entry name" value="RhoGEF"/>
    <property type="match status" value="1"/>
</dbReference>
<evidence type="ECO:0000256" key="4">
    <source>
        <dbReference type="ARBA" id="ARBA00022478"/>
    </source>
</evidence>
<feature type="region of interest" description="Disordered" evidence="13">
    <location>
        <begin position="755"/>
        <end position="778"/>
    </location>
</feature>
<organism evidence="16 17">
    <name type="scientific">Popillia japonica</name>
    <name type="common">Japanese beetle</name>
    <dbReference type="NCBI Taxonomy" id="7064"/>
    <lineage>
        <taxon>Eukaryota</taxon>
        <taxon>Metazoa</taxon>
        <taxon>Ecdysozoa</taxon>
        <taxon>Arthropoda</taxon>
        <taxon>Hexapoda</taxon>
        <taxon>Insecta</taxon>
        <taxon>Pterygota</taxon>
        <taxon>Neoptera</taxon>
        <taxon>Endopterygota</taxon>
        <taxon>Coleoptera</taxon>
        <taxon>Polyphaga</taxon>
        <taxon>Scarabaeiformia</taxon>
        <taxon>Scarabaeidae</taxon>
        <taxon>Rutelinae</taxon>
        <taxon>Popillia</taxon>
    </lineage>
</organism>
<evidence type="ECO:0000256" key="11">
    <source>
        <dbReference type="ARBA" id="ARBA00023163"/>
    </source>
</evidence>
<accession>A0AAW1JXH9</accession>
<keyword evidence="17" id="KW-1185">Reference proteome</keyword>
<keyword evidence="9" id="KW-0479">Metal-binding</keyword>
<dbReference type="Gene3D" id="1.20.900.10">
    <property type="entry name" value="Dbl homology (DH) domain"/>
    <property type="match status" value="1"/>
</dbReference>
<dbReference type="CDD" id="cd01221">
    <property type="entry name" value="PH_ephexin"/>
    <property type="match status" value="1"/>
</dbReference>
<dbReference type="SUPFAM" id="SSF50729">
    <property type="entry name" value="PH domain-like"/>
    <property type="match status" value="1"/>
</dbReference>
<keyword evidence="11" id="KW-0804">Transcription</keyword>
<evidence type="ECO:0000256" key="5">
    <source>
        <dbReference type="ARBA" id="ARBA00022515"/>
    </source>
</evidence>
<keyword evidence="4" id="KW-0240">DNA-directed RNA polymerase</keyword>
<evidence type="ECO:0000313" key="16">
    <source>
        <dbReference type="EMBL" id="KAK9709883.1"/>
    </source>
</evidence>
<dbReference type="Gene3D" id="2.30.29.30">
    <property type="entry name" value="Pleckstrin-homology domain (PH domain)/Phosphotyrosine-binding domain (PTB)"/>
    <property type="match status" value="1"/>
</dbReference>
<feature type="compositionally biased region" description="Polar residues" evidence="13">
    <location>
        <begin position="759"/>
        <end position="778"/>
    </location>
</feature>
<keyword evidence="5" id="KW-0639">Primosome</keyword>
<keyword evidence="10" id="KW-0862">Zinc</keyword>
<dbReference type="PANTHER" id="PTHR12845:SF5">
    <property type="entry name" value="EPHEXIN, ISOFORM D"/>
    <property type="match status" value="1"/>
</dbReference>
<dbReference type="Pfam" id="PF00018">
    <property type="entry name" value="SH3_1"/>
    <property type="match status" value="1"/>
</dbReference>
<dbReference type="InterPro" id="IPR014052">
    <property type="entry name" value="DNA_primase_ssu_euk/arc"/>
</dbReference>
<dbReference type="InterPro" id="IPR011993">
    <property type="entry name" value="PH-like_dom_sf"/>
</dbReference>
<dbReference type="GO" id="GO:0000428">
    <property type="term" value="C:DNA-directed RNA polymerase complex"/>
    <property type="evidence" value="ECO:0007669"/>
    <property type="project" value="UniProtKB-KW"/>
</dbReference>
<evidence type="ECO:0000313" key="17">
    <source>
        <dbReference type="Proteomes" id="UP001458880"/>
    </source>
</evidence>
<feature type="region of interest" description="Disordered" evidence="13">
    <location>
        <begin position="11"/>
        <end position="38"/>
    </location>
</feature>
<dbReference type="PANTHER" id="PTHR12845">
    <property type="entry name" value="GUANINE NUCLEOTIDE EXCHANGE FACTOR"/>
    <property type="match status" value="1"/>
</dbReference>
<feature type="region of interest" description="Disordered" evidence="13">
    <location>
        <begin position="623"/>
        <end position="661"/>
    </location>
</feature>
<dbReference type="SUPFAM" id="SSF48065">
    <property type="entry name" value="DBL homology domain (DH-domain)"/>
    <property type="match status" value="1"/>
</dbReference>
<dbReference type="InterPro" id="IPR036028">
    <property type="entry name" value="SH3-like_dom_sf"/>
</dbReference>
<dbReference type="SMART" id="SM00233">
    <property type="entry name" value="PH"/>
    <property type="match status" value="1"/>
</dbReference>
<dbReference type="PROSITE" id="PS50010">
    <property type="entry name" value="DH_2"/>
    <property type="match status" value="1"/>
</dbReference>
<protein>
    <recommendedName>
        <fullName evidence="2">DNA primase small subunit</fullName>
    </recommendedName>
</protein>
<evidence type="ECO:0000256" key="3">
    <source>
        <dbReference type="ARBA" id="ARBA00022443"/>
    </source>
</evidence>
<evidence type="ECO:0000256" key="9">
    <source>
        <dbReference type="ARBA" id="ARBA00022723"/>
    </source>
</evidence>
<evidence type="ECO:0000256" key="13">
    <source>
        <dbReference type="SAM" id="MobiDB-lite"/>
    </source>
</evidence>
<reference evidence="16 17" key="1">
    <citation type="journal article" date="2024" name="BMC Genomics">
        <title>De novo assembly and annotation of Popillia japonica's genome with initial clues to its potential as an invasive pest.</title>
        <authorList>
            <person name="Cucini C."/>
            <person name="Boschi S."/>
            <person name="Funari R."/>
            <person name="Cardaioli E."/>
            <person name="Iannotti N."/>
            <person name="Marturano G."/>
            <person name="Paoli F."/>
            <person name="Bruttini M."/>
            <person name="Carapelli A."/>
            <person name="Frati F."/>
            <person name="Nardi F."/>
        </authorList>
    </citation>
    <scope>NUCLEOTIDE SEQUENCE [LARGE SCALE GENOMIC DNA]</scope>
    <source>
        <strain evidence="16">DMR45628</strain>
    </source>
</reference>
<dbReference type="SUPFAM" id="SSF50044">
    <property type="entry name" value="SH3-domain"/>
    <property type="match status" value="1"/>
</dbReference>
<evidence type="ECO:0000256" key="7">
    <source>
        <dbReference type="ARBA" id="ARBA00022695"/>
    </source>
</evidence>
<dbReference type="CDD" id="cd04860">
    <property type="entry name" value="AE_Prim_S"/>
    <property type="match status" value="1"/>
</dbReference>
<evidence type="ECO:0000256" key="6">
    <source>
        <dbReference type="ARBA" id="ARBA00022679"/>
    </source>
</evidence>
<evidence type="ECO:0000256" key="2">
    <source>
        <dbReference type="ARBA" id="ARBA00021278"/>
    </source>
</evidence>
<dbReference type="SUPFAM" id="SSF56747">
    <property type="entry name" value="Prim-pol domain"/>
    <property type="match status" value="1"/>
</dbReference>
<feature type="domain" description="SH3" evidence="14">
    <location>
        <begin position="1220"/>
        <end position="1281"/>
    </location>
</feature>
<dbReference type="Pfam" id="PF01896">
    <property type="entry name" value="DNA_primase_S"/>
    <property type="match status" value="1"/>
</dbReference>
<keyword evidence="7" id="KW-0548">Nucleotidyltransferase</keyword>
<dbReference type="GO" id="GO:0046872">
    <property type="term" value="F:metal ion binding"/>
    <property type="evidence" value="ECO:0007669"/>
    <property type="project" value="UniProtKB-KW"/>
</dbReference>
<dbReference type="SMART" id="SM00326">
    <property type="entry name" value="SH3"/>
    <property type="match status" value="1"/>
</dbReference>
<dbReference type="FunFam" id="3.90.920.10:FF:000003">
    <property type="entry name" value="DNA primase"/>
    <property type="match status" value="1"/>
</dbReference>